<dbReference type="FunFam" id="1.25.40.10:FF:000158">
    <property type="entry name" value="pentatricopeptide repeat-containing protein At2g33680"/>
    <property type="match status" value="1"/>
</dbReference>
<dbReference type="GO" id="GO:0009451">
    <property type="term" value="P:RNA modification"/>
    <property type="evidence" value="ECO:0007669"/>
    <property type="project" value="InterPro"/>
</dbReference>
<feature type="repeat" description="PPR" evidence="2">
    <location>
        <begin position="130"/>
        <end position="164"/>
    </location>
</feature>
<evidence type="ECO:0000313" key="3">
    <source>
        <dbReference type="EMBL" id="PIA42417.1"/>
    </source>
</evidence>
<dbReference type="PANTHER" id="PTHR47926">
    <property type="entry name" value="PENTATRICOPEPTIDE REPEAT-CONTAINING PROTEIN"/>
    <property type="match status" value="1"/>
</dbReference>
<evidence type="ECO:0000256" key="1">
    <source>
        <dbReference type="ARBA" id="ARBA00022737"/>
    </source>
</evidence>
<dbReference type="Gene3D" id="1.25.40.10">
    <property type="entry name" value="Tetratricopeptide repeat domain"/>
    <property type="match status" value="4"/>
</dbReference>
<evidence type="ECO:0008006" key="5">
    <source>
        <dbReference type="Google" id="ProtNLM"/>
    </source>
</evidence>
<dbReference type="Proteomes" id="UP000230069">
    <property type="component" value="Unassembled WGS sequence"/>
</dbReference>
<dbReference type="PANTHER" id="PTHR47926:SF433">
    <property type="entry name" value="PENTATRICOPEPTIDE REPEAT-CONTAINING PROTEIN"/>
    <property type="match status" value="1"/>
</dbReference>
<proteinExistence type="predicted"/>
<dbReference type="NCBIfam" id="TIGR00756">
    <property type="entry name" value="PPR"/>
    <property type="match status" value="3"/>
</dbReference>
<evidence type="ECO:0000313" key="4">
    <source>
        <dbReference type="Proteomes" id="UP000230069"/>
    </source>
</evidence>
<organism evidence="3 4">
    <name type="scientific">Aquilegia coerulea</name>
    <name type="common">Rocky mountain columbine</name>
    <dbReference type="NCBI Taxonomy" id="218851"/>
    <lineage>
        <taxon>Eukaryota</taxon>
        <taxon>Viridiplantae</taxon>
        <taxon>Streptophyta</taxon>
        <taxon>Embryophyta</taxon>
        <taxon>Tracheophyta</taxon>
        <taxon>Spermatophyta</taxon>
        <taxon>Magnoliopsida</taxon>
        <taxon>Ranunculales</taxon>
        <taxon>Ranunculaceae</taxon>
        <taxon>Thalictroideae</taxon>
        <taxon>Aquilegia</taxon>
    </lineage>
</organism>
<gene>
    <name evidence="3" type="ORF">AQUCO_02000102v1</name>
</gene>
<dbReference type="InParanoid" id="A0A2G5DGQ7"/>
<dbReference type="AlphaFoldDB" id="A0A2G5DGQ7"/>
<protein>
    <recommendedName>
        <fullName evidence="5">Pentacotripeptide-repeat region of PRORP domain-containing protein</fullName>
    </recommendedName>
</protein>
<feature type="repeat" description="PPR" evidence="2">
    <location>
        <begin position="40"/>
        <end position="74"/>
    </location>
</feature>
<dbReference type="InterPro" id="IPR002885">
    <property type="entry name" value="PPR_rpt"/>
</dbReference>
<dbReference type="STRING" id="218851.A0A2G5DGQ7"/>
<dbReference type="PROSITE" id="PS51375">
    <property type="entry name" value="PPR"/>
    <property type="match status" value="4"/>
</dbReference>
<reference evidence="3 4" key="1">
    <citation type="submission" date="2017-09" db="EMBL/GenBank/DDBJ databases">
        <title>WGS assembly of Aquilegia coerulea Goldsmith.</title>
        <authorList>
            <person name="Hodges S."/>
            <person name="Kramer E."/>
            <person name="Nordborg M."/>
            <person name="Tomkins J."/>
            <person name="Borevitz J."/>
            <person name="Derieg N."/>
            <person name="Yan J."/>
            <person name="Mihaltcheva S."/>
            <person name="Hayes R.D."/>
            <person name="Rokhsar D."/>
        </authorList>
    </citation>
    <scope>NUCLEOTIDE SEQUENCE [LARGE SCALE GENOMIC DNA]</scope>
    <source>
        <strain evidence="4">cv. Goldsmith</strain>
    </source>
</reference>
<evidence type="ECO:0000256" key="2">
    <source>
        <dbReference type="PROSITE-ProRule" id="PRU00708"/>
    </source>
</evidence>
<keyword evidence="1" id="KW-0677">Repeat</keyword>
<feature type="repeat" description="PPR" evidence="2">
    <location>
        <begin position="352"/>
        <end position="387"/>
    </location>
</feature>
<accession>A0A2G5DGQ7</accession>
<dbReference type="GO" id="GO:0003723">
    <property type="term" value="F:RNA binding"/>
    <property type="evidence" value="ECO:0007669"/>
    <property type="project" value="InterPro"/>
</dbReference>
<dbReference type="EMBL" id="KZ305037">
    <property type="protein sequence ID" value="PIA42417.1"/>
    <property type="molecule type" value="Genomic_DNA"/>
</dbReference>
<name>A0A2G5DGQ7_AQUCA</name>
<sequence>MIRSHLHFNIFFITNLITQYSSFASVSHAYLLFSTFQSYDLFLYNVMIQCFTSNAVYDNPIFHYRQMREFGIKPDNYTYPFVLKACGHLRDIGLGKVIHKDVIVFGYESDGKFELAEFSRHMFDEMLERSIVSWSGMIGAYAQNGLYKEGLLLFRRMLDERILPSKVAILNVIPCVRRENEADEIKKVVVDNGLDVDQSVWACRYCSRIFDRIIDKDKVVWTSMIEAYAQVKLYIESLDLFKQMKLQRIQFDFVTILGVIRSSSLLASFRQARFLHGYVIRSLYECELMLDTALIDLYVISGGLEYARKIFDKMSNRNVVSWSTMISGYGMHGRGIEALNPFYWIKCFVQPDHITFISVLSACSHSDVIDEAWRCFSSMTREFGLTPRSEHYACMVDLLGRAGRLKEAMELIKKMPMKPDSGVPHWEPAGYIQMLSLLNWPQNLCLNWMLRILVVMFCYQIFICL</sequence>
<dbReference type="OrthoDB" id="165382at2759"/>
<feature type="repeat" description="PPR" evidence="2">
    <location>
        <begin position="217"/>
        <end position="251"/>
    </location>
</feature>
<dbReference type="InterPro" id="IPR011990">
    <property type="entry name" value="TPR-like_helical_dom_sf"/>
</dbReference>
<dbReference type="GO" id="GO:0099402">
    <property type="term" value="P:plant organ development"/>
    <property type="evidence" value="ECO:0007669"/>
    <property type="project" value="UniProtKB-ARBA"/>
</dbReference>
<dbReference type="InterPro" id="IPR046960">
    <property type="entry name" value="PPR_At4g14850-like_plant"/>
</dbReference>
<keyword evidence="4" id="KW-1185">Reference proteome</keyword>
<dbReference type="Pfam" id="PF01535">
    <property type="entry name" value="PPR"/>
    <property type="match status" value="6"/>
</dbReference>